<accession>A0ABY6LSL6</accession>
<feature type="domain" description="Adaptor protein ClpS core" evidence="3">
    <location>
        <begin position="84"/>
        <end position="161"/>
    </location>
</feature>
<dbReference type="Pfam" id="PF02617">
    <property type="entry name" value="ClpS"/>
    <property type="match status" value="1"/>
</dbReference>
<comment type="function">
    <text evidence="2">Ubiquitin ligase protein which is a component of the N-end rule pathway. Recognizes and binds to proteins bearing specific N-terminal residues that are destabilizing according to the N-end rule, leading to their ubiquitination and subsequent degradation.</text>
</comment>
<dbReference type="SUPFAM" id="SSF54736">
    <property type="entry name" value="ClpS-like"/>
    <property type="match status" value="1"/>
</dbReference>
<dbReference type="PANTHER" id="PTHR21497">
    <property type="entry name" value="UBIQUITIN LIGASE E3 ALPHA-RELATED"/>
    <property type="match status" value="1"/>
</dbReference>
<dbReference type="InterPro" id="IPR014719">
    <property type="entry name" value="Ribosomal_bL12_C/ClpS-like"/>
</dbReference>
<name>A0ABY6LSL6_9ARAC</name>
<dbReference type="Gene3D" id="3.30.1390.10">
    <property type="match status" value="1"/>
</dbReference>
<evidence type="ECO:0000259" key="4">
    <source>
        <dbReference type="Pfam" id="PF18995"/>
    </source>
</evidence>
<comment type="catalytic activity">
    <reaction evidence="2">
        <text>S-ubiquitinyl-[E2 ubiquitin-conjugating enzyme]-L-cysteine + [acceptor protein]-L-lysine = [E2 ubiquitin-conjugating enzyme]-L-cysteine + N(6)-ubiquitinyl-[acceptor protein]-L-lysine.</text>
        <dbReference type="EC" id="2.3.2.27"/>
    </reaction>
</comment>
<keyword evidence="7" id="KW-1185">Reference proteome</keyword>
<dbReference type="Gene3D" id="1.10.10.2670">
    <property type="entry name" value="E3 ubiquitin-protein ligase"/>
    <property type="match status" value="1"/>
</dbReference>
<reference evidence="6 7" key="1">
    <citation type="submission" date="2022-03" db="EMBL/GenBank/DDBJ databases">
        <title>A chromosomal length assembly of Cordylochernes scorpioides.</title>
        <authorList>
            <person name="Zeh D."/>
            <person name="Zeh J."/>
        </authorList>
    </citation>
    <scope>NUCLEOTIDE SEQUENCE [LARGE SCALE GENOMIC DNA]</scope>
    <source>
        <strain evidence="6">IN4F17</strain>
        <tissue evidence="6">Whole Body</tissue>
    </source>
</reference>
<keyword evidence="2" id="KW-0833">Ubl conjugation pathway</keyword>
<organism evidence="6 7">
    <name type="scientific">Cordylochernes scorpioides</name>
    <dbReference type="NCBI Taxonomy" id="51811"/>
    <lineage>
        <taxon>Eukaryota</taxon>
        <taxon>Metazoa</taxon>
        <taxon>Ecdysozoa</taxon>
        <taxon>Arthropoda</taxon>
        <taxon>Chelicerata</taxon>
        <taxon>Arachnida</taxon>
        <taxon>Pseudoscorpiones</taxon>
        <taxon>Cheliferoidea</taxon>
        <taxon>Chernetidae</taxon>
        <taxon>Cordylochernes</taxon>
    </lineage>
</organism>
<dbReference type="InterPro" id="IPR036390">
    <property type="entry name" value="WH_DNA-bd_sf"/>
</dbReference>
<keyword evidence="2" id="KW-0862">Zinc</keyword>
<keyword evidence="2" id="KW-0479">Metal-binding</keyword>
<gene>
    <name evidence="6" type="ORF">LAZ67_X001301</name>
</gene>
<dbReference type="Pfam" id="PF22960">
    <property type="entry name" value="WHD_UBR1"/>
    <property type="match status" value="1"/>
</dbReference>
<evidence type="ECO:0000256" key="2">
    <source>
        <dbReference type="RuleBase" id="RU366018"/>
    </source>
</evidence>
<sequence>MSSGGGYCDCGDEGAWKCDAYCSKHYEAKEKASEKGDPLQRIPKDMADRAKFVLEVALNYTHEMLTWEHSINLPPTLGSSTLETDKFTTTLYNDESHTYDQVISTLSRALNVTQNVAVTIATQIDREGRSTVLCATHASCKQLARDIEKLTARHGSRPLKVLLIHSDILAHQNFAMRLLSWIRNFLAYSEAFRVIFSDIMVKPDFQTCLLQSVMLNDVQLWKSARNQWHQLFISSMHMDQECKKLFAKIFLRNYPTIMKDFIADDHEHSVSITCLSVQIFTMPLAHTLVEEDDALNILLRTFLSECEPNRNETGKLAFERNHFNATLSFKRASYILYDIKYLLTVKPKEWSEKLRKHFINGLQSLLQLLVWMQGMDSVVRQMGQHVEFEAEWETGVNLQLKLASVITLAIEWCGADYTVLIRALRLALRKLEGIQGNLNYLNIEFANHSASCIDYNVAYLPVTIHIPLSRFVAGLLLQLGKYNAKYDKTTFALEHIPSPVQLMEYPLRTLVLIAQFRAGMWRRNGYSLLNQVFFYSNVKLRDEMFDRDIQMLQIAASLMNSDDFLIHLLNKYGLVQWAQKIESSTDNTKKSEERERENEILTIAEEFLLCILYVVSERYVPGLGKVDSTGKIKKEILQLLCIEPMPPSQIFKQLPKDPNHETGMEAVINEVGNFRQISCTSKGKYELKSELYKEFNPYYYHYTREEQSKAGEAQIKRKRSNREEECCPPPVPVEFCAYFENITNILQCDVFLQLIKVVMQKTLNTTNSENLLEKTLFLIGLALHEDVRNLMKDNSSFNFIEKANEKNILQDLQDCLTCQKVEAQKDLITWTIKKYKSVESMKKEKLGESSEIPMDFNLVLPDPKKDRKKNAALAAARRERIMAQMTNMQKSFIEGNADLFKAVDAPAKKFPQTSSEAKEVEDPIAVGINQRGKKCINSRYTCILCREEQDVHTTDPTMVLAAFVQRSSVLSKARNRPADNLQYDPLLMPSDLFTGPHISTCGHVMHSKCWQNFFESVLNKERRRPLRYGRHVSFNIENKEFLCPLCERLSNSAIPLVPPFSGAPRLSQCPVPFDDFLIVLLKVIEIAEKEKYLPHFDLRVPSIAKIIPEVQSGEHLRSVFMPTGPFIEEMPYHESLKVMMSNFGKLILQVGYERTSVIEDPLAPIMIWNSISFTIHVMEWLLRDKPIFQELSSRDSHCLQAIIRYGSSSLRIFDKMTVQHHAMRLVQYLMMPQVNYANNNCLCMDSFTILICLSLSMPSFFQRDILVQYIPDSTHVPIGHTLDNYLLRLMFVFHIVQLFLTLEYNTPMDQDEEMAGPSPKPEEEEEEIEILKFYTELTTTCGVPDKILPFSPSGSWLCYKIHSGAIPFLRCCAIYYHFLTDIPAPEKLQLHSTEKEEYVTLCQYLGLPLNLSELLTTTMRQVALRWVGHPSIPIMLSPNDDSEGIQPLIRQPLEVNQLITLPKDYSELINSVSDFSCDKSNDKVESRYPTICLVCGAGVGLFLRIRDCKLLLLAGKTKGCFLPAPYIDQFGETDFGLVRGNPLTLSDELYHNLYKLWLNHGIPETIAHELEQSTNLTATNWQLL</sequence>
<feature type="domain" description="E3 ubiquitin-protein ligase UBR-like C-terminal" evidence="4">
    <location>
        <begin position="1162"/>
        <end position="1496"/>
    </location>
</feature>
<dbReference type="InterPro" id="IPR003769">
    <property type="entry name" value="ClpS_core"/>
</dbReference>
<dbReference type="Pfam" id="PF18995">
    <property type="entry name" value="PRT6_C"/>
    <property type="match status" value="1"/>
</dbReference>
<dbReference type="Proteomes" id="UP001235939">
    <property type="component" value="Chromosome X"/>
</dbReference>
<feature type="domain" description="E3 ubiquitin-protein ligase UBR1-like winged-helix" evidence="5">
    <location>
        <begin position="631"/>
        <end position="728"/>
    </location>
</feature>
<dbReference type="SUPFAM" id="SSF46785">
    <property type="entry name" value="Winged helix' DNA-binding domain"/>
    <property type="match status" value="1"/>
</dbReference>
<dbReference type="InterPro" id="IPR042065">
    <property type="entry name" value="E3_ELL-like"/>
</dbReference>
<keyword evidence="2" id="KW-0863">Zinc-finger</keyword>
<evidence type="ECO:0000256" key="1">
    <source>
        <dbReference type="ARBA" id="ARBA00004906"/>
    </source>
</evidence>
<dbReference type="InterPro" id="IPR044046">
    <property type="entry name" value="E3_ligase_UBR-like_C"/>
</dbReference>
<dbReference type="InterPro" id="IPR039164">
    <property type="entry name" value="UBR1-like"/>
</dbReference>
<evidence type="ECO:0000313" key="7">
    <source>
        <dbReference type="Proteomes" id="UP001235939"/>
    </source>
</evidence>
<comment type="pathway">
    <text evidence="1 2">Protein modification; protein ubiquitination.</text>
</comment>
<dbReference type="InterPro" id="IPR055194">
    <property type="entry name" value="UBR1-like_WH"/>
</dbReference>
<protein>
    <recommendedName>
        <fullName evidence="2">E3 ubiquitin-protein ligase</fullName>
        <ecNumber evidence="2">2.3.2.27</ecNumber>
    </recommendedName>
</protein>
<proteinExistence type="inferred from homology"/>
<evidence type="ECO:0000313" key="6">
    <source>
        <dbReference type="EMBL" id="UYV84138.1"/>
    </source>
</evidence>
<dbReference type="EC" id="2.3.2.27" evidence="2"/>
<evidence type="ECO:0000259" key="3">
    <source>
        <dbReference type="Pfam" id="PF02617"/>
    </source>
</evidence>
<evidence type="ECO:0000259" key="5">
    <source>
        <dbReference type="Pfam" id="PF22960"/>
    </source>
</evidence>
<dbReference type="PANTHER" id="PTHR21497:SF24">
    <property type="entry name" value="E3 UBIQUITIN-PROTEIN LIGASE UBR1"/>
    <property type="match status" value="1"/>
</dbReference>
<keyword evidence="2" id="KW-0808">Transferase</keyword>
<comment type="similarity">
    <text evidence="2">Belongs to the E3 ubiquitin-protein ligase UBR1-like family.</text>
</comment>
<dbReference type="EMBL" id="CP092886">
    <property type="protein sequence ID" value="UYV84138.1"/>
    <property type="molecule type" value="Genomic_DNA"/>
</dbReference>